<evidence type="ECO:0000313" key="1">
    <source>
        <dbReference type="EMBL" id="KAK0154775.1"/>
    </source>
</evidence>
<dbReference type="AlphaFoldDB" id="A0AA47PAP8"/>
<evidence type="ECO:0000313" key="2">
    <source>
        <dbReference type="Proteomes" id="UP001174136"/>
    </source>
</evidence>
<dbReference type="PANTHER" id="PTHR35617:SF3">
    <property type="entry name" value="CORE-BINDING (CB) DOMAIN-CONTAINING PROTEIN"/>
    <property type="match status" value="1"/>
</dbReference>
<dbReference type="SUPFAM" id="SSF47823">
    <property type="entry name" value="lambda integrase-like, N-terminal domain"/>
    <property type="match status" value="1"/>
</dbReference>
<reference evidence="1" key="1">
    <citation type="journal article" date="2023" name="Front. Mar. Sci.">
        <title>A new Merluccius polli reference genome to investigate the effects of global change in West African waters.</title>
        <authorList>
            <person name="Mateo J.L."/>
            <person name="Blanco-Fernandez C."/>
            <person name="Garcia-Vazquez E."/>
            <person name="Machado-Schiaffino G."/>
        </authorList>
    </citation>
    <scope>NUCLEOTIDE SEQUENCE</scope>
    <source>
        <strain evidence="1">C29</strain>
        <tissue evidence="1">Fin</tissue>
    </source>
</reference>
<organism evidence="1 2">
    <name type="scientific">Merluccius polli</name>
    <name type="common">Benguela hake</name>
    <name type="synonym">Merluccius cadenati</name>
    <dbReference type="NCBI Taxonomy" id="89951"/>
    <lineage>
        <taxon>Eukaryota</taxon>
        <taxon>Metazoa</taxon>
        <taxon>Chordata</taxon>
        <taxon>Craniata</taxon>
        <taxon>Vertebrata</taxon>
        <taxon>Euteleostomi</taxon>
        <taxon>Actinopterygii</taxon>
        <taxon>Neopterygii</taxon>
        <taxon>Teleostei</taxon>
        <taxon>Neoteleostei</taxon>
        <taxon>Acanthomorphata</taxon>
        <taxon>Zeiogadaria</taxon>
        <taxon>Gadariae</taxon>
        <taxon>Gadiformes</taxon>
        <taxon>Gadoidei</taxon>
        <taxon>Merlucciidae</taxon>
        <taxon>Merluccius</taxon>
    </lineage>
</organism>
<keyword evidence="2" id="KW-1185">Reference proteome</keyword>
<sequence length="315" mass="34245">MSPQVCLPQGPPPQVPLPQVPLPQVPLPQVPLPQVPLPQLIDPLLEKISHERLSLILVAPESCSALWFPELAALSCMTPWPVPMRPDTLLQAHVSFHHLLHLSCAKWCIDNHAIPLRGGKHAWVFTISVLGKSLAFSTVKVYMAAVSAGHVGCDGKPVFSHPLVKRFLRGARRGKPGIRGLAPHWDFPIVLHTLSGAPFEPFVSSPLDALSFKTALLLALVSAKRASELTALSVSPSCPLLNRDSSFVLLRPNPAFLPRNIGSSFRSRDIVLKAFHPPPHSSKSEAHLLCPARALATYVQRSAAFRSYTTAVCVL</sequence>
<comment type="caution">
    <text evidence="1">The sequence shown here is derived from an EMBL/GenBank/DDBJ whole genome shotgun (WGS) entry which is preliminary data.</text>
</comment>
<gene>
    <name evidence="1" type="ORF">N1851_002908</name>
</gene>
<protein>
    <submittedName>
        <fullName evidence="1">Uncharacterized protein</fullName>
    </submittedName>
</protein>
<name>A0AA47PAP8_MERPO</name>
<proteinExistence type="predicted"/>
<accession>A0AA47PAP8</accession>
<dbReference type="EMBL" id="JAOPHQ010000344">
    <property type="protein sequence ID" value="KAK0154775.1"/>
    <property type="molecule type" value="Genomic_DNA"/>
</dbReference>
<dbReference type="PANTHER" id="PTHR35617">
    <property type="entry name" value="PHAGE_INTEGRASE DOMAIN-CONTAINING PROTEIN"/>
    <property type="match status" value="1"/>
</dbReference>
<dbReference type="Proteomes" id="UP001174136">
    <property type="component" value="Unassembled WGS sequence"/>
</dbReference>